<evidence type="ECO:0000313" key="1">
    <source>
        <dbReference type="EMBL" id="JAH21126.1"/>
    </source>
</evidence>
<protein>
    <submittedName>
        <fullName evidence="1">Uncharacterized protein</fullName>
    </submittedName>
</protein>
<accession>A0A0E9QVX9</accession>
<dbReference type="EMBL" id="GBXM01087451">
    <property type="protein sequence ID" value="JAH21126.1"/>
    <property type="molecule type" value="Transcribed_RNA"/>
</dbReference>
<proteinExistence type="predicted"/>
<organism evidence="1">
    <name type="scientific">Anguilla anguilla</name>
    <name type="common">European freshwater eel</name>
    <name type="synonym">Muraena anguilla</name>
    <dbReference type="NCBI Taxonomy" id="7936"/>
    <lineage>
        <taxon>Eukaryota</taxon>
        <taxon>Metazoa</taxon>
        <taxon>Chordata</taxon>
        <taxon>Craniata</taxon>
        <taxon>Vertebrata</taxon>
        <taxon>Euteleostomi</taxon>
        <taxon>Actinopterygii</taxon>
        <taxon>Neopterygii</taxon>
        <taxon>Teleostei</taxon>
        <taxon>Anguilliformes</taxon>
        <taxon>Anguillidae</taxon>
        <taxon>Anguilla</taxon>
    </lineage>
</organism>
<name>A0A0E9QVX9_ANGAN</name>
<dbReference type="AlphaFoldDB" id="A0A0E9QVX9"/>
<sequence>MHCCSIKWPQQKDPARRKPAYRHLPLLDQGSTGVRFTQFLPSFPR</sequence>
<reference evidence="1" key="1">
    <citation type="submission" date="2014-11" db="EMBL/GenBank/DDBJ databases">
        <authorList>
            <person name="Amaro Gonzalez C."/>
        </authorList>
    </citation>
    <scope>NUCLEOTIDE SEQUENCE</scope>
</reference>
<reference evidence="1" key="2">
    <citation type="journal article" date="2015" name="Fish Shellfish Immunol.">
        <title>Early steps in the European eel (Anguilla anguilla)-Vibrio vulnificus interaction in the gills: Role of the RtxA13 toxin.</title>
        <authorList>
            <person name="Callol A."/>
            <person name="Pajuelo D."/>
            <person name="Ebbesson L."/>
            <person name="Teles M."/>
            <person name="MacKenzie S."/>
            <person name="Amaro C."/>
        </authorList>
    </citation>
    <scope>NUCLEOTIDE SEQUENCE</scope>
</reference>